<dbReference type="UniPathway" id="UPA00252">
    <property type="reaction ID" value="UER00325"/>
</dbReference>
<dbReference type="InterPro" id="IPR033659">
    <property type="entry name" value="Ferrochelatase_N"/>
</dbReference>
<evidence type="ECO:0000256" key="9">
    <source>
        <dbReference type="SAM" id="MobiDB-lite"/>
    </source>
</evidence>
<dbReference type="CDD" id="cd00419">
    <property type="entry name" value="Ferrochelatase_C"/>
    <property type="match status" value="1"/>
</dbReference>
<evidence type="ECO:0000256" key="1">
    <source>
        <dbReference type="ARBA" id="ARBA00007718"/>
    </source>
</evidence>
<dbReference type="InterPro" id="IPR001015">
    <property type="entry name" value="Ferrochelatase"/>
</dbReference>
<comment type="catalytic activity">
    <reaction evidence="7 8">
        <text>heme b + 2 H(+) = protoporphyrin IX + Fe(2+)</text>
        <dbReference type="Rhea" id="RHEA:22584"/>
        <dbReference type="ChEBI" id="CHEBI:15378"/>
        <dbReference type="ChEBI" id="CHEBI:29033"/>
        <dbReference type="ChEBI" id="CHEBI:57306"/>
        <dbReference type="ChEBI" id="CHEBI:60344"/>
        <dbReference type="EC" id="4.98.1.1"/>
    </reaction>
</comment>
<dbReference type="GO" id="GO:0046872">
    <property type="term" value="F:metal ion binding"/>
    <property type="evidence" value="ECO:0007669"/>
    <property type="project" value="UniProtKB-KW"/>
</dbReference>
<dbReference type="InterPro" id="IPR019772">
    <property type="entry name" value="Ferrochelatase_AS"/>
</dbReference>
<dbReference type="Gene3D" id="3.40.50.1400">
    <property type="match status" value="2"/>
</dbReference>
<dbReference type="GO" id="GO:0006783">
    <property type="term" value="P:heme biosynthetic process"/>
    <property type="evidence" value="ECO:0007669"/>
    <property type="project" value="UniProtKB-UniRule"/>
</dbReference>
<dbReference type="GO" id="GO:0005737">
    <property type="term" value="C:cytoplasm"/>
    <property type="evidence" value="ECO:0007669"/>
    <property type="project" value="UniProtKB-SubCell"/>
</dbReference>
<dbReference type="PROSITE" id="PS00534">
    <property type="entry name" value="FERROCHELATASE"/>
    <property type="match status" value="1"/>
</dbReference>
<dbReference type="PANTHER" id="PTHR11108:SF1">
    <property type="entry name" value="FERROCHELATASE, MITOCHONDRIAL"/>
    <property type="match status" value="1"/>
</dbReference>
<evidence type="ECO:0000256" key="4">
    <source>
        <dbReference type="ARBA" id="ARBA00023239"/>
    </source>
</evidence>
<dbReference type="PANTHER" id="PTHR11108">
    <property type="entry name" value="FERROCHELATASE"/>
    <property type="match status" value="1"/>
</dbReference>
<comment type="catalytic activity">
    <reaction evidence="6">
        <text>Fe-coproporphyrin III + 2 H(+) = coproporphyrin III + Fe(2+)</text>
        <dbReference type="Rhea" id="RHEA:49572"/>
        <dbReference type="ChEBI" id="CHEBI:15378"/>
        <dbReference type="ChEBI" id="CHEBI:29033"/>
        <dbReference type="ChEBI" id="CHEBI:68438"/>
        <dbReference type="ChEBI" id="CHEBI:131725"/>
        <dbReference type="EC" id="4.99.1.9"/>
    </reaction>
    <physiologicalReaction direction="right-to-left" evidence="6">
        <dbReference type="Rhea" id="RHEA:49574"/>
    </physiologicalReaction>
</comment>
<proteinExistence type="inferred from homology"/>
<evidence type="ECO:0000313" key="10">
    <source>
        <dbReference type="EMBL" id="ETD23357.1"/>
    </source>
</evidence>
<feature type="region of interest" description="Disordered" evidence="9">
    <location>
        <begin position="327"/>
        <end position="387"/>
    </location>
</feature>
<keyword evidence="7 8" id="KW-0963">Cytoplasm</keyword>
<evidence type="ECO:0000256" key="3">
    <source>
        <dbReference type="ARBA" id="ARBA00023133"/>
    </source>
</evidence>
<dbReference type="HAMAP" id="MF_00323">
    <property type="entry name" value="Ferrochelatase"/>
    <property type="match status" value="1"/>
</dbReference>
<keyword evidence="11" id="KW-1185">Reference proteome</keyword>
<keyword evidence="4 7" id="KW-0456">Lyase</keyword>
<dbReference type="STRING" id="1357400.HMPREF2086_01159"/>
<name>V8C8F2_9HELI</name>
<evidence type="ECO:0000256" key="8">
    <source>
        <dbReference type="RuleBase" id="RU000607"/>
    </source>
</evidence>
<dbReference type="eggNOG" id="COG0276">
    <property type="taxonomic scope" value="Bacteria"/>
</dbReference>
<comment type="function">
    <text evidence="7 8">Catalyzes the ferrous insertion into protoporphyrin IX.</text>
</comment>
<comment type="similarity">
    <text evidence="1 7 8">Belongs to the ferrochelatase family.</text>
</comment>
<evidence type="ECO:0000256" key="6">
    <source>
        <dbReference type="ARBA" id="ARBA00024536"/>
    </source>
</evidence>
<dbReference type="HOGENOM" id="CLU_018884_0_0_7"/>
<dbReference type="Pfam" id="PF00762">
    <property type="entry name" value="Ferrochelatase"/>
    <property type="match status" value="1"/>
</dbReference>
<dbReference type="Proteomes" id="UP000018731">
    <property type="component" value="Unassembled WGS sequence"/>
</dbReference>
<feature type="binding site" evidence="7">
    <location>
        <position position="278"/>
    </location>
    <ligand>
        <name>Fe(2+)</name>
        <dbReference type="ChEBI" id="CHEBI:29033"/>
    </ligand>
</feature>
<keyword evidence="7" id="KW-0479">Metal-binding</keyword>
<dbReference type="InterPro" id="IPR033644">
    <property type="entry name" value="Ferrochelatase_C"/>
</dbReference>
<evidence type="ECO:0000256" key="7">
    <source>
        <dbReference type="HAMAP-Rule" id="MF_00323"/>
    </source>
</evidence>
<keyword evidence="3 7" id="KW-0350">Heme biosynthesis</keyword>
<dbReference type="SUPFAM" id="SSF53800">
    <property type="entry name" value="Chelatase"/>
    <property type="match status" value="1"/>
</dbReference>
<dbReference type="AlphaFoldDB" id="V8C8F2"/>
<evidence type="ECO:0000313" key="11">
    <source>
        <dbReference type="Proteomes" id="UP000018731"/>
    </source>
</evidence>
<dbReference type="EMBL" id="AZJI01000005">
    <property type="protein sequence ID" value="ETD23357.1"/>
    <property type="molecule type" value="Genomic_DNA"/>
</dbReference>
<reference evidence="10 11" key="1">
    <citation type="journal article" date="2014" name="Genome Announc.">
        <title>Draft genome sequences of six enterohepatic helicobacter species isolated from humans and one from rhesus macaques.</title>
        <authorList>
            <person name="Shen Z."/>
            <person name="Sheh A."/>
            <person name="Young S.K."/>
            <person name="Abouelliel A."/>
            <person name="Ward D.V."/>
            <person name="Earl A.M."/>
            <person name="Fox J.G."/>
        </authorList>
    </citation>
    <scope>NUCLEOTIDE SEQUENCE [LARGE SCALE GENOMIC DNA]</scope>
    <source>
        <strain evidence="10 11">MIT 99-5501</strain>
    </source>
</reference>
<dbReference type="NCBIfam" id="TIGR00109">
    <property type="entry name" value="hemH"/>
    <property type="match status" value="1"/>
</dbReference>
<feature type="binding site" evidence="7">
    <location>
        <position position="197"/>
    </location>
    <ligand>
        <name>Fe(2+)</name>
        <dbReference type="ChEBI" id="CHEBI:29033"/>
    </ligand>
</feature>
<dbReference type="PATRIC" id="fig|1357400.3.peg.1571"/>
<dbReference type="OrthoDB" id="9809741at2"/>
<keyword evidence="2 7" id="KW-0408">Iron</keyword>
<organism evidence="10 11">
    <name type="scientific">Helicobacter macacae MIT 99-5501</name>
    <dbReference type="NCBI Taxonomy" id="1357400"/>
    <lineage>
        <taxon>Bacteria</taxon>
        <taxon>Pseudomonadati</taxon>
        <taxon>Campylobacterota</taxon>
        <taxon>Epsilonproteobacteria</taxon>
        <taxon>Campylobacterales</taxon>
        <taxon>Helicobacteraceae</taxon>
        <taxon>Helicobacter</taxon>
    </lineage>
</organism>
<keyword evidence="5 7" id="KW-0627">Porphyrin biosynthesis</keyword>
<dbReference type="EC" id="4.98.1.1" evidence="7 8"/>
<accession>V8C8F2</accession>
<sequence length="387" mass="43208">MIQKSTDSTPKTAVLLLNMGGPTDISGVEPFLKNIFADPLLLPIKNSLIRKMVGNIIVSKRLESVKENYRKIGGYSPLIKHTFALTSTLNALDSSKTYSYAMRYSPPFCKDVLADLKAQGVQDLVLFSLYPQFSTATTYSSLLDAKSCLKSLEYAPRVSVVEHFSEYVPFYELIADEIISTLNGADSKEFVLLLSAHGLPKSLIEKGDCYVEHCERGKQIIHKILQSRGVDFAKIVLCFQSKVGPMRWIEPSTKDTISAHKDSKIIIYPLAFTIDNSETDYELKIQYKELADSFGVRDYRVCECLNDKEGFAKVIIDLANQALQKHTTQQIAPAKSTKKPNTKPKPKSSKSQKSHKSINAKPSNKSKPKQKHSKNPQTNHKKGKSNA</sequence>
<protein>
    <recommendedName>
        <fullName evidence="7 8">Ferrochelatase</fullName>
        <ecNumber evidence="7 8">4.98.1.1</ecNumber>
    </recommendedName>
    <alternativeName>
        <fullName evidence="7">Heme synthase</fullName>
    </alternativeName>
    <alternativeName>
        <fullName evidence="7">Protoheme ferro-lyase</fullName>
    </alternativeName>
</protein>
<comment type="pathway">
    <text evidence="7 8">Porphyrin-containing compound metabolism; protoheme biosynthesis; protoheme from protoporphyrin-IX: step 1/1.</text>
</comment>
<dbReference type="GO" id="GO:0004325">
    <property type="term" value="F:ferrochelatase activity"/>
    <property type="evidence" value="ECO:0007669"/>
    <property type="project" value="UniProtKB-UniRule"/>
</dbReference>
<comment type="subcellular location">
    <subcellularLocation>
        <location evidence="7 8">Cytoplasm</location>
    </subcellularLocation>
</comment>
<evidence type="ECO:0000256" key="2">
    <source>
        <dbReference type="ARBA" id="ARBA00023004"/>
    </source>
</evidence>
<evidence type="ECO:0000256" key="5">
    <source>
        <dbReference type="ARBA" id="ARBA00023244"/>
    </source>
</evidence>
<gene>
    <name evidence="7" type="primary">hemH</name>
    <name evidence="10" type="ORF">HMPREF2086_01159</name>
</gene>
<comment type="caution">
    <text evidence="10">The sequence shown here is derived from an EMBL/GenBank/DDBJ whole genome shotgun (WGS) entry which is preliminary data.</text>
</comment>
<dbReference type="CDD" id="cd03411">
    <property type="entry name" value="Ferrochelatase_N"/>
    <property type="match status" value="1"/>
</dbReference>
<feature type="compositionally biased region" description="Basic residues" evidence="9">
    <location>
        <begin position="336"/>
        <end position="387"/>
    </location>
</feature>